<dbReference type="Pfam" id="PF16219">
    <property type="entry name" value="DUF4879"/>
    <property type="match status" value="1"/>
</dbReference>
<protein>
    <submittedName>
        <fullName evidence="1">Uncharacterized protein</fullName>
    </submittedName>
</protein>
<keyword evidence="2" id="KW-1185">Reference proteome</keyword>
<proteinExistence type="predicted"/>
<dbReference type="EMBL" id="CP007142">
    <property type="protein sequence ID" value="AJQ95561.1"/>
    <property type="molecule type" value="Genomic_DNA"/>
</dbReference>
<evidence type="ECO:0000313" key="1">
    <source>
        <dbReference type="EMBL" id="AJQ95561.1"/>
    </source>
</evidence>
<dbReference type="HOGENOM" id="CLU_2522896_0_0_6"/>
<dbReference type="Proteomes" id="UP000032266">
    <property type="component" value="Chromosome"/>
</dbReference>
<dbReference type="AlphaFoldDB" id="A0A0C5VML8"/>
<accession>A0A0C5VML8</accession>
<dbReference type="KEGG" id="gsn:YC6258_03525"/>
<evidence type="ECO:0000313" key="2">
    <source>
        <dbReference type="Proteomes" id="UP000032266"/>
    </source>
</evidence>
<name>A0A0C5VML8_9GAMM</name>
<organism evidence="1 2">
    <name type="scientific">Gynuella sunshinyii YC6258</name>
    <dbReference type="NCBI Taxonomy" id="1445510"/>
    <lineage>
        <taxon>Bacteria</taxon>
        <taxon>Pseudomonadati</taxon>
        <taxon>Pseudomonadota</taxon>
        <taxon>Gammaproteobacteria</taxon>
        <taxon>Oceanospirillales</taxon>
        <taxon>Saccharospirillaceae</taxon>
        <taxon>Gynuella</taxon>
    </lineage>
</organism>
<dbReference type="RefSeq" id="WP_052830330.1">
    <property type="nucleotide sequence ID" value="NZ_CP007142.1"/>
</dbReference>
<reference evidence="1 2" key="1">
    <citation type="submission" date="2014-01" db="EMBL/GenBank/DDBJ databases">
        <title>Full genme sequencing of cellulolytic bacterium Gynuella sunshinyii YC6258T gen. nov., sp. nov.</title>
        <authorList>
            <person name="Khan H."/>
            <person name="Chung E.J."/>
            <person name="Chung Y.R."/>
        </authorList>
    </citation>
    <scope>NUCLEOTIDE SEQUENCE [LARGE SCALE GENOMIC DNA]</scope>
    <source>
        <strain evidence="1 2">YC6258</strain>
    </source>
</reference>
<gene>
    <name evidence="1" type="ORF">YC6258_03525</name>
</gene>
<sequence length="84" mass="9290">MLPARFSVCCHPASLSITLCDYGGSQLRAAVLEIGYGHSEFAWMNGSLLPNSAQYSNTRCAYNGWLLYLALHSRLDGCWFLEGI</sequence>
<dbReference type="InterPro" id="IPR032624">
    <property type="entry name" value="DUF4879"/>
</dbReference>